<feature type="compositionally biased region" description="Polar residues" evidence="2">
    <location>
        <begin position="241"/>
        <end position="269"/>
    </location>
</feature>
<dbReference type="Pfam" id="PF17919">
    <property type="entry name" value="RT_RNaseH_2"/>
    <property type="match status" value="1"/>
</dbReference>
<reference evidence="4" key="1">
    <citation type="submission" date="2019-12" db="EMBL/GenBank/DDBJ databases">
        <authorList>
            <person name="Scholes J."/>
        </authorList>
    </citation>
    <scope>NUCLEOTIDE SEQUENCE</scope>
</reference>
<feature type="compositionally biased region" description="Basic residues" evidence="2">
    <location>
        <begin position="132"/>
        <end position="144"/>
    </location>
</feature>
<dbReference type="PROSITE" id="PS50878">
    <property type="entry name" value="RT_POL"/>
    <property type="match status" value="1"/>
</dbReference>
<organism evidence="4 5">
    <name type="scientific">Striga hermonthica</name>
    <name type="common">Purple witchweed</name>
    <name type="synonym">Buchnera hermonthica</name>
    <dbReference type="NCBI Taxonomy" id="68872"/>
    <lineage>
        <taxon>Eukaryota</taxon>
        <taxon>Viridiplantae</taxon>
        <taxon>Streptophyta</taxon>
        <taxon>Embryophyta</taxon>
        <taxon>Tracheophyta</taxon>
        <taxon>Spermatophyta</taxon>
        <taxon>Magnoliopsida</taxon>
        <taxon>eudicotyledons</taxon>
        <taxon>Gunneridae</taxon>
        <taxon>Pentapetalae</taxon>
        <taxon>asterids</taxon>
        <taxon>lamiids</taxon>
        <taxon>Lamiales</taxon>
        <taxon>Orobanchaceae</taxon>
        <taxon>Buchnereae</taxon>
        <taxon>Striga</taxon>
    </lineage>
</organism>
<dbReference type="Gene3D" id="3.10.10.10">
    <property type="entry name" value="HIV Type 1 Reverse Transcriptase, subunit A, domain 1"/>
    <property type="match status" value="1"/>
</dbReference>
<evidence type="ECO:0000256" key="2">
    <source>
        <dbReference type="SAM" id="MobiDB-lite"/>
    </source>
</evidence>
<keyword evidence="1" id="KW-0511">Multifunctional enzyme</keyword>
<dbReference type="AlphaFoldDB" id="A0A9N7RTA1"/>
<dbReference type="PANTHER" id="PTHR37984">
    <property type="entry name" value="PROTEIN CBG26694"/>
    <property type="match status" value="1"/>
</dbReference>
<protein>
    <recommendedName>
        <fullName evidence="3">Reverse transcriptase domain-containing protein</fullName>
    </recommendedName>
</protein>
<evidence type="ECO:0000313" key="5">
    <source>
        <dbReference type="Proteomes" id="UP001153555"/>
    </source>
</evidence>
<sequence>KWYYSLPAQSIRRWVQLRSASRSHFIGAQVCLIPKESITNIVQKDDESLKEYVARFNERVQNMEPCHPETLLVSAISGLKPKSMFRWALCQNKPSTFQEFLVRAQNHIIAEESMSVPDFTFASPGQRPTSEKRKKSFGNTHKKTSSTDPRWGDPNDPEVRAARKQFREDLKEGYRSIYSVGAAAIYEEIKGKGIIPDARPVKTPENQLDKGRYCDYHKSPADVGSPQDQHRKRGREADAQPRSSQTPPTSGRSSPIPRVNTNRDTPTSSRRQAKAYARKAYNSGKQVMTSDLRETINARTCPITFTLEDASLFDHPHSDALIITAPICGIPVHRIMVDTGAYTSILMLKAFNKLGIDPAEVRPCNDRVHGFNGSVALPLGEITLPIRFGGNEQTSKDMKGIDPKVACHRLNIDKTVKPVIQKRRKLGPDRQLALEEEVNKLVDNKFVKETKYPTWVSNPVLVKKASGAWRLCIDFSDLNKACPKDSYPLPHIDYMVDATSGHELMSFMDAYSGYNQIPMDPEEAEHTSFYSDRGLYCYTMMPFGLKNAGATYQRLVNKMFSRLIGQTMEVYVDDMLVKSVVADDHVTHLNEMFKILRDYSMVLNPKKCTFGVKSGKFLGYMVSQRGIEANPTKIQAILDLRPPTSVKGVQGLTGRLAALNRFISKSTDRCKPFFDTIKKGKKFEWTDECQKALDNIKDTLSRPPVLQKPKPNEVLYLYLGVSNSAVSAVLIREEETCQHPIYYVSKALHDAELRYPPMEKLAYALVIAARKLRPYFQEHSVTVLTAHPLRQVLHRPDTSGRMIKWA</sequence>
<dbReference type="InterPro" id="IPR041577">
    <property type="entry name" value="RT_RNaseH_2"/>
</dbReference>
<dbReference type="EMBL" id="CACSLK010034050">
    <property type="protein sequence ID" value="CAA0840982.1"/>
    <property type="molecule type" value="Genomic_DNA"/>
</dbReference>
<keyword evidence="5" id="KW-1185">Reference proteome</keyword>
<dbReference type="InterPro" id="IPR050951">
    <property type="entry name" value="Retrovirus_Pol_polyprotein"/>
</dbReference>
<dbReference type="CDD" id="cd00303">
    <property type="entry name" value="retropepsin_like"/>
    <property type="match status" value="1"/>
</dbReference>
<dbReference type="InterPro" id="IPR043128">
    <property type="entry name" value="Rev_trsase/Diguanyl_cyclase"/>
</dbReference>
<dbReference type="Pfam" id="PF03732">
    <property type="entry name" value="Retrotrans_gag"/>
    <property type="match status" value="1"/>
</dbReference>
<dbReference type="Gene3D" id="3.10.20.370">
    <property type="match status" value="1"/>
</dbReference>
<dbReference type="InterPro" id="IPR043502">
    <property type="entry name" value="DNA/RNA_pol_sf"/>
</dbReference>
<dbReference type="CDD" id="cd01647">
    <property type="entry name" value="RT_LTR"/>
    <property type="match status" value="1"/>
</dbReference>
<dbReference type="Proteomes" id="UP001153555">
    <property type="component" value="Unassembled WGS sequence"/>
</dbReference>
<dbReference type="InterPro" id="IPR000477">
    <property type="entry name" value="RT_dom"/>
</dbReference>
<name>A0A9N7RTA1_STRHE</name>
<feature type="domain" description="Reverse transcriptase" evidence="3">
    <location>
        <begin position="443"/>
        <end position="622"/>
    </location>
</feature>
<evidence type="ECO:0000259" key="3">
    <source>
        <dbReference type="PROSITE" id="PS50878"/>
    </source>
</evidence>
<feature type="non-terminal residue" evidence="4">
    <location>
        <position position="806"/>
    </location>
</feature>
<gene>
    <name evidence="4" type="ORF">SHERM_07017</name>
</gene>
<dbReference type="Gene3D" id="3.30.70.270">
    <property type="match status" value="2"/>
</dbReference>
<dbReference type="SUPFAM" id="SSF56672">
    <property type="entry name" value="DNA/RNA polymerases"/>
    <property type="match status" value="1"/>
</dbReference>
<accession>A0A9N7RTA1</accession>
<proteinExistence type="predicted"/>
<dbReference type="InterPro" id="IPR005162">
    <property type="entry name" value="Retrotrans_gag_dom"/>
</dbReference>
<feature type="compositionally biased region" description="Basic and acidic residues" evidence="2">
    <location>
        <begin position="199"/>
        <end position="220"/>
    </location>
</feature>
<feature type="region of interest" description="Disordered" evidence="2">
    <location>
        <begin position="196"/>
        <end position="274"/>
    </location>
</feature>
<feature type="region of interest" description="Disordered" evidence="2">
    <location>
        <begin position="119"/>
        <end position="157"/>
    </location>
</feature>
<dbReference type="Pfam" id="PF00078">
    <property type="entry name" value="RVT_1"/>
    <property type="match status" value="1"/>
</dbReference>
<dbReference type="OrthoDB" id="542221at2759"/>
<comment type="caution">
    <text evidence="4">The sequence shown here is derived from an EMBL/GenBank/DDBJ whole genome shotgun (WGS) entry which is preliminary data.</text>
</comment>
<evidence type="ECO:0000313" key="4">
    <source>
        <dbReference type="EMBL" id="CAA0840982.1"/>
    </source>
</evidence>
<evidence type="ECO:0000256" key="1">
    <source>
        <dbReference type="ARBA" id="ARBA00023268"/>
    </source>
</evidence>
<feature type="non-terminal residue" evidence="4">
    <location>
        <position position="1"/>
    </location>
</feature>
<dbReference type="PANTHER" id="PTHR37984:SF5">
    <property type="entry name" value="PROTEIN NYNRIN-LIKE"/>
    <property type="match status" value="1"/>
</dbReference>
<dbReference type="GO" id="GO:0003824">
    <property type="term" value="F:catalytic activity"/>
    <property type="evidence" value="ECO:0007669"/>
    <property type="project" value="UniProtKB-KW"/>
</dbReference>